<feature type="region of interest" description="Disordered" evidence="2">
    <location>
        <begin position="1"/>
        <end position="42"/>
    </location>
</feature>
<protein>
    <submittedName>
        <fullName evidence="4">NUDIX domain-containing protein</fullName>
    </submittedName>
</protein>
<accession>A0A2P5HUJ6</accession>
<dbReference type="PANTHER" id="PTHR43736:SF1">
    <property type="entry name" value="DIHYDRONEOPTERIN TRIPHOSPHATE DIPHOSPHATASE"/>
    <property type="match status" value="1"/>
</dbReference>
<dbReference type="CDD" id="cd02883">
    <property type="entry name" value="NUDIX_Hydrolase"/>
    <property type="match status" value="1"/>
</dbReference>
<dbReference type="PRINTS" id="PR00502">
    <property type="entry name" value="NUDIXFAMILY"/>
</dbReference>
<keyword evidence="1" id="KW-0378">Hydrolase</keyword>
<dbReference type="InterPro" id="IPR020476">
    <property type="entry name" value="Nudix_hydrolase"/>
</dbReference>
<comment type="caution">
    <text evidence="4">The sequence shown here is derived from an EMBL/GenBank/DDBJ whole genome shotgun (WGS) entry which is preliminary data.</text>
</comment>
<dbReference type="EMBL" id="MAVT02000714">
    <property type="protein sequence ID" value="POS73906.1"/>
    <property type="molecule type" value="Genomic_DNA"/>
</dbReference>
<dbReference type="SUPFAM" id="SSF55811">
    <property type="entry name" value="Nudix"/>
    <property type="match status" value="1"/>
</dbReference>
<dbReference type="InterPro" id="IPR000086">
    <property type="entry name" value="NUDIX_hydrolase_dom"/>
</dbReference>
<dbReference type="AlphaFoldDB" id="A0A2P5HUJ6"/>
<feature type="compositionally biased region" description="Polar residues" evidence="2">
    <location>
        <begin position="1"/>
        <end position="23"/>
    </location>
</feature>
<evidence type="ECO:0000259" key="3">
    <source>
        <dbReference type="PROSITE" id="PS51462"/>
    </source>
</evidence>
<dbReference type="Gene3D" id="3.90.79.10">
    <property type="entry name" value="Nucleoside Triphosphate Pyrophosphohydrolase"/>
    <property type="match status" value="1"/>
</dbReference>
<feature type="compositionally biased region" description="Polar residues" evidence="2">
    <location>
        <begin position="31"/>
        <end position="42"/>
    </location>
</feature>
<dbReference type="OrthoDB" id="276276at2759"/>
<dbReference type="InterPro" id="IPR015797">
    <property type="entry name" value="NUDIX_hydrolase-like_dom_sf"/>
</dbReference>
<organism evidence="4 5">
    <name type="scientific">Diaporthe helianthi</name>
    <dbReference type="NCBI Taxonomy" id="158607"/>
    <lineage>
        <taxon>Eukaryota</taxon>
        <taxon>Fungi</taxon>
        <taxon>Dikarya</taxon>
        <taxon>Ascomycota</taxon>
        <taxon>Pezizomycotina</taxon>
        <taxon>Sordariomycetes</taxon>
        <taxon>Sordariomycetidae</taxon>
        <taxon>Diaporthales</taxon>
        <taxon>Diaporthaceae</taxon>
        <taxon>Diaporthe</taxon>
    </lineage>
</organism>
<dbReference type="STRING" id="158607.A0A2P5HUJ6"/>
<dbReference type="Proteomes" id="UP000094444">
    <property type="component" value="Unassembled WGS sequence"/>
</dbReference>
<reference evidence="4" key="1">
    <citation type="submission" date="2017-09" db="EMBL/GenBank/DDBJ databases">
        <title>Polyketide synthases of a Diaporthe helianthi virulent isolate.</title>
        <authorList>
            <person name="Baroncelli R."/>
        </authorList>
    </citation>
    <scope>NUCLEOTIDE SEQUENCE [LARGE SCALE GENOMIC DNA]</scope>
    <source>
        <strain evidence="4">7/96</strain>
    </source>
</reference>
<feature type="domain" description="Nudix hydrolase" evidence="3">
    <location>
        <begin position="72"/>
        <end position="232"/>
    </location>
</feature>
<dbReference type="InParanoid" id="A0A2P5HUJ6"/>
<evidence type="ECO:0000313" key="4">
    <source>
        <dbReference type="EMBL" id="POS73906.1"/>
    </source>
</evidence>
<dbReference type="Pfam" id="PF00293">
    <property type="entry name" value="NUDIX"/>
    <property type="match status" value="1"/>
</dbReference>
<keyword evidence="5" id="KW-1185">Reference proteome</keyword>
<name>A0A2P5HUJ6_DIAHE</name>
<dbReference type="PROSITE" id="PS51462">
    <property type="entry name" value="NUDIX"/>
    <property type="match status" value="1"/>
</dbReference>
<evidence type="ECO:0000256" key="2">
    <source>
        <dbReference type="SAM" id="MobiDB-lite"/>
    </source>
</evidence>
<proteinExistence type="predicted"/>
<dbReference type="GO" id="GO:0016787">
    <property type="term" value="F:hydrolase activity"/>
    <property type="evidence" value="ECO:0007669"/>
    <property type="project" value="UniProtKB-KW"/>
</dbReference>
<dbReference type="PANTHER" id="PTHR43736">
    <property type="entry name" value="ADP-RIBOSE PYROPHOSPHATASE"/>
    <property type="match status" value="1"/>
</dbReference>
<evidence type="ECO:0000313" key="5">
    <source>
        <dbReference type="Proteomes" id="UP000094444"/>
    </source>
</evidence>
<gene>
    <name evidence="4" type="ORF">DHEL01_v207702</name>
</gene>
<sequence length="241" mass="26822">MSSSQPPSHQEDLSTLDTIGQSDHYQRETHQQQTKNASTAPRSVTYTITTELLSSPYSLSPEAYLAANPSITDIIGSAAVFYHPQPHSQHQPRLLLIQRSPHDFFPLKWELPGGSVDRGAGGDSSLVAGAVRELREETGLEAVRVVRWVATREFPEGDGVRTWRQVIFEVEIDGTEAGQEEGMGGPRVRLDPEEHVDYRWVTAEEVREGRTGEVVLEDAGPEWRAVLKGAFEMYGVKEENL</sequence>
<evidence type="ECO:0000256" key="1">
    <source>
        <dbReference type="ARBA" id="ARBA00022801"/>
    </source>
</evidence>